<dbReference type="InterPro" id="IPR036866">
    <property type="entry name" value="RibonucZ/Hydroxyglut_hydro"/>
</dbReference>
<dbReference type="SUPFAM" id="SSF56281">
    <property type="entry name" value="Metallo-hydrolase/oxidoreductase"/>
    <property type="match status" value="1"/>
</dbReference>
<gene>
    <name evidence="2" type="ORF">GTC17254_07670</name>
</gene>
<dbReference type="AlphaFoldDB" id="A0AB33J4G7"/>
<accession>A0AB33J4G7</accession>
<dbReference type="Gene3D" id="3.60.15.10">
    <property type="entry name" value="Ribonuclease Z/Hydroxyacylglutathione hydrolase-like"/>
    <property type="match status" value="1"/>
</dbReference>
<sequence>MRTIILPALNGDCILVEFQLSHYILIDGGYVDTYENYLLPTLKEIESRGGKLDVVVVTHIDGDHISGIIRLLEEMPIGIGDVWYNGYRHIQSVAVTTEEKETFVHRNICKECQAEKPKPISAKQGCTLSALIAKNGVSWNTPAKGNTIMAPLSFPLGNANAIIHFLSPNNEDIKALESFWKKRLIKDRLLKKAHSEEFWDDAYEFSLSKDMPGFHFHEKKVSKNHDLLKLCKETYEPDGSASNGSSISFVIETEGKRVLFLGDSHAETVMTSLKALYGEENAPYHFDAVKLSHHGSYNNNSPELFSLLVADKWLVSTNGDKYNHPDMPTLAHIITKDKGRKIYFNYDLPICEELSDELYHKDFNFEIITPKGKSGIQIEI</sequence>
<feature type="domain" description="Metallo-beta-lactamase" evidence="1">
    <location>
        <begin position="8"/>
        <end position="79"/>
    </location>
</feature>
<dbReference type="InterPro" id="IPR052159">
    <property type="entry name" value="Competence_DNA_uptake"/>
</dbReference>
<dbReference type="Pfam" id="PF00753">
    <property type="entry name" value="Lactamase_B"/>
    <property type="match status" value="1"/>
</dbReference>
<name>A0AB33J4G7_9BACT</name>
<dbReference type="InterPro" id="IPR001279">
    <property type="entry name" value="Metallo-B-lactamas"/>
</dbReference>
<protein>
    <submittedName>
        <fullName evidence="2">MBL fold metallo-hydrolase</fullName>
    </submittedName>
</protein>
<reference evidence="2" key="1">
    <citation type="submission" date="2024-07" db="EMBL/GenBank/DDBJ databases">
        <title>Complete genome sequence of Prevotella sp. YM-2024 GTC17254.</title>
        <authorList>
            <person name="Hayashi M."/>
            <person name="Muto Y."/>
            <person name="Tanaka K."/>
            <person name="Niwa H."/>
        </authorList>
    </citation>
    <scope>NUCLEOTIDE SEQUENCE</scope>
    <source>
        <strain evidence="2">GTC17254</strain>
    </source>
</reference>
<evidence type="ECO:0000313" key="2">
    <source>
        <dbReference type="EMBL" id="BFO73170.1"/>
    </source>
</evidence>
<proteinExistence type="predicted"/>
<dbReference type="PANTHER" id="PTHR30619:SF1">
    <property type="entry name" value="RECOMBINATION PROTEIN 2"/>
    <property type="match status" value="1"/>
</dbReference>
<dbReference type="PANTHER" id="PTHR30619">
    <property type="entry name" value="DNA INTERNALIZATION/COMPETENCE PROTEIN COMEC/REC2"/>
    <property type="match status" value="1"/>
</dbReference>
<dbReference type="EMBL" id="AP035786">
    <property type="protein sequence ID" value="BFO73170.1"/>
    <property type="molecule type" value="Genomic_DNA"/>
</dbReference>
<organism evidence="2">
    <name type="scientific">Prevotella sp. GTC17254</name>
    <dbReference type="NCBI Taxonomy" id="3236794"/>
    <lineage>
        <taxon>Bacteria</taxon>
        <taxon>Pseudomonadati</taxon>
        <taxon>Bacteroidota</taxon>
        <taxon>Bacteroidia</taxon>
        <taxon>Bacteroidales</taxon>
        <taxon>Prevotellaceae</taxon>
        <taxon>Prevotella</taxon>
    </lineage>
</organism>
<evidence type="ECO:0000259" key="1">
    <source>
        <dbReference type="Pfam" id="PF00753"/>
    </source>
</evidence>